<dbReference type="HAMAP" id="MF_01518">
    <property type="entry name" value="Adenine_deamin"/>
    <property type="match status" value="1"/>
</dbReference>
<evidence type="ECO:0000256" key="4">
    <source>
        <dbReference type="ARBA" id="ARBA00023211"/>
    </source>
</evidence>
<dbReference type="PANTHER" id="PTHR11113">
    <property type="entry name" value="N-ACETYLGLUCOSAMINE-6-PHOSPHATE DEACETYLASE"/>
    <property type="match status" value="1"/>
</dbReference>
<evidence type="ECO:0000256" key="6">
    <source>
        <dbReference type="HAMAP-Rule" id="MF_01518"/>
    </source>
</evidence>
<dbReference type="EMBL" id="DXEW01000034">
    <property type="protein sequence ID" value="HIX51015.1"/>
    <property type="molecule type" value="Genomic_DNA"/>
</dbReference>
<keyword evidence="3 6" id="KW-0378">Hydrolase</keyword>
<name>A0A9D1W2D4_9FIRM</name>
<dbReference type="Gene3D" id="2.30.40.10">
    <property type="entry name" value="Urease, subunit C, domain 1"/>
    <property type="match status" value="1"/>
</dbReference>
<dbReference type="AlphaFoldDB" id="A0A9D1W2D4"/>
<comment type="similarity">
    <text evidence="1 6">Belongs to the metallo-dependent hydrolases superfamily. Adenine deaminase family.</text>
</comment>
<dbReference type="PANTHER" id="PTHR11113:SF2">
    <property type="entry name" value="ADENINE DEAMINASE"/>
    <property type="match status" value="1"/>
</dbReference>
<evidence type="ECO:0000259" key="7">
    <source>
        <dbReference type="Pfam" id="PF01979"/>
    </source>
</evidence>
<feature type="domain" description="Adenine deaminase C-terminal" evidence="8">
    <location>
        <begin position="397"/>
        <end position="562"/>
    </location>
</feature>
<dbReference type="GO" id="GO:0006146">
    <property type="term" value="P:adenine catabolic process"/>
    <property type="evidence" value="ECO:0007669"/>
    <property type="project" value="InterPro"/>
</dbReference>
<evidence type="ECO:0000256" key="1">
    <source>
        <dbReference type="ARBA" id="ARBA00006773"/>
    </source>
</evidence>
<proteinExistence type="inferred from homology"/>
<dbReference type="InterPro" id="IPR011059">
    <property type="entry name" value="Metal-dep_hydrolase_composite"/>
</dbReference>
<dbReference type="InterPro" id="IPR026912">
    <property type="entry name" value="Adenine_deam_C"/>
</dbReference>
<evidence type="ECO:0000256" key="2">
    <source>
        <dbReference type="ARBA" id="ARBA00012782"/>
    </source>
</evidence>
<dbReference type="Pfam" id="PF01979">
    <property type="entry name" value="Amidohydro_1"/>
    <property type="match status" value="1"/>
</dbReference>
<comment type="caution">
    <text evidence="9">The sequence shown here is derived from an EMBL/GenBank/DDBJ whole genome shotgun (WGS) entry which is preliminary data.</text>
</comment>
<evidence type="ECO:0000313" key="10">
    <source>
        <dbReference type="Proteomes" id="UP000886847"/>
    </source>
</evidence>
<keyword evidence="4 6" id="KW-0464">Manganese</keyword>
<evidence type="ECO:0000256" key="3">
    <source>
        <dbReference type="ARBA" id="ARBA00022801"/>
    </source>
</evidence>
<comment type="catalytic activity">
    <reaction evidence="5 6">
        <text>adenine + H2O + H(+) = hypoxanthine + NH4(+)</text>
        <dbReference type="Rhea" id="RHEA:23688"/>
        <dbReference type="ChEBI" id="CHEBI:15377"/>
        <dbReference type="ChEBI" id="CHEBI:15378"/>
        <dbReference type="ChEBI" id="CHEBI:16708"/>
        <dbReference type="ChEBI" id="CHEBI:17368"/>
        <dbReference type="ChEBI" id="CHEBI:28938"/>
        <dbReference type="EC" id="3.5.4.2"/>
    </reaction>
</comment>
<dbReference type="GO" id="GO:0000034">
    <property type="term" value="F:adenine deaminase activity"/>
    <property type="evidence" value="ECO:0007669"/>
    <property type="project" value="UniProtKB-UniRule"/>
</dbReference>
<dbReference type="EC" id="3.5.4.2" evidence="2 6"/>
<dbReference type="InterPro" id="IPR006680">
    <property type="entry name" value="Amidohydro-rel"/>
</dbReference>
<dbReference type="Proteomes" id="UP000886847">
    <property type="component" value="Unassembled WGS sequence"/>
</dbReference>
<dbReference type="Pfam" id="PF13382">
    <property type="entry name" value="Adenine_deam_C"/>
    <property type="match status" value="1"/>
</dbReference>
<evidence type="ECO:0000313" key="9">
    <source>
        <dbReference type="EMBL" id="HIX51015.1"/>
    </source>
</evidence>
<organism evidence="9 10">
    <name type="scientific">Candidatus Borkfalkia faecavium</name>
    <dbReference type="NCBI Taxonomy" id="2838508"/>
    <lineage>
        <taxon>Bacteria</taxon>
        <taxon>Bacillati</taxon>
        <taxon>Bacillota</taxon>
        <taxon>Clostridia</taxon>
        <taxon>Christensenellales</taxon>
        <taxon>Christensenellaceae</taxon>
        <taxon>Candidatus Borkfalkia</taxon>
    </lineage>
</organism>
<dbReference type="SUPFAM" id="SSF51338">
    <property type="entry name" value="Composite domain of metallo-dependent hydrolases"/>
    <property type="match status" value="1"/>
</dbReference>
<dbReference type="InterPro" id="IPR006679">
    <property type="entry name" value="Adenine_deam"/>
</dbReference>
<reference evidence="9" key="2">
    <citation type="submission" date="2021-04" db="EMBL/GenBank/DDBJ databases">
        <authorList>
            <person name="Gilroy R."/>
        </authorList>
    </citation>
    <scope>NUCLEOTIDE SEQUENCE</scope>
    <source>
        <strain evidence="9">2189</strain>
    </source>
</reference>
<dbReference type="CDD" id="cd01295">
    <property type="entry name" value="AdeC"/>
    <property type="match status" value="1"/>
</dbReference>
<evidence type="ECO:0000259" key="8">
    <source>
        <dbReference type="Pfam" id="PF13382"/>
    </source>
</evidence>
<evidence type="ECO:0000256" key="5">
    <source>
        <dbReference type="ARBA" id="ARBA00047720"/>
    </source>
</evidence>
<dbReference type="InterPro" id="IPR032466">
    <property type="entry name" value="Metal_Hydrolase"/>
</dbReference>
<dbReference type="Gene3D" id="3.20.20.140">
    <property type="entry name" value="Metal-dependent hydrolases"/>
    <property type="match status" value="1"/>
</dbReference>
<protein>
    <recommendedName>
        <fullName evidence="2 6">Adenine deaminase</fullName>
        <shortName evidence="6">Adenase</shortName>
        <shortName evidence="6">Adenine aminase</shortName>
        <ecNumber evidence="2 6">3.5.4.2</ecNumber>
    </recommendedName>
</protein>
<dbReference type="SUPFAM" id="SSF51556">
    <property type="entry name" value="Metallo-dependent hydrolases"/>
    <property type="match status" value="1"/>
</dbReference>
<feature type="domain" description="Amidohydrolase-related" evidence="7">
    <location>
        <begin position="62"/>
        <end position="343"/>
    </location>
</feature>
<reference evidence="9" key="1">
    <citation type="journal article" date="2021" name="PeerJ">
        <title>Extensive microbial diversity within the chicken gut microbiome revealed by metagenomics and culture.</title>
        <authorList>
            <person name="Gilroy R."/>
            <person name="Ravi A."/>
            <person name="Getino M."/>
            <person name="Pursley I."/>
            <person name="Horton D.L."/>
            <person name="Alikhan N.F."/>
            <person name="Baker D."/>
            <person name="Gharbi K."/>
            <person name="Hall N."/>
            <person name="Watson M."/>
            <person name="Adriaenssens E.M."/>
            <person name="Foster-Nyarko E."/>
            <person name="Jarju S."/>
            <person name="Secka A."/>
            <person name="Antonio M."/>
            <person name="Oren A."/>
            <person name="Chaudhuri R.R."/>
            <person name="La Ragione R."/>
            <person name="Hildebrand F."/>
            <person name="Pallen M.J."/>
        </authorList>
    </citation>
    <scope>NUCLEOTIDE SEQUENCE</scope>
    <source>
        <strain evidence="9">2189</strain>
    </source>
</reference>
<accession>A0A9D1W2D4</accession>
<sequence length="582" mass="61678">MIERYIDAALGKTRADVVLKNGRVLNVFTGEVQRGDIAIAGGKIVGVGSYEGEHEYDIGGKIAVPGLIDAHVHIESSQLSPEEFAKLVVPCGTTTVIADPHEITNVCGIDGARYIAEASKNTPLNVKVMLPSCVPATAFETSGAVIGGDDTQKYLQEDFIFGLGEFMNYPGVIGKDPEVIKKLEAARALGKIVDGHAPETSGEGLNAYIAAGITTDHECACADEAEEKVSKGMYVHLREGSATRNVAENCRAVTAANLRRFLFCTDDRHAADLKANGHLDNALRVAVRAGMNPVWAVIAATLNAAECYGLKGKGAIAPGYDADIAVFDDLEHFRCTLTVIGGKAAAMDGIPLFETGAPALPEAVKNTVRVGQVPPERFRLSLQGKYANVIRIVKGGVVTQKVVREVPSEGGDVQLRGTDLCKLAVVERHHGTGNIGLGLLEGYGLWGGALVLTIAHDSHNIIVLGDNNEDMSAAVAELRRIGGGMAVVGRGRVQSVPLDIAGLMSSLPADEYIRRSEELLQAAYDLGVSRDYEAFMSLSFLALPVIPALKLTDKGLFDVTKFDFCPVDAAPPAEEGAEAPQE</sequence>
<dbReference type="NCBIfam" id="TIGR01178">
    <property type="entry name" value="ade"/>
    <property type="match status" value="1"/>
</dbReference>
<comment type="cofactor">
    <cofactor evidence="6">
        <name>Mn(2+)</name>
        <dbReference type="ChEBI" id="CHEBI:29035"/>
    </cofactor>
</comment>
<gene>
    <name evidence="6 9" type="primary">ade</name>
    <name evidence="9" type="ORF">H9851_07045</name>
</gene>